<dbReference type="Pfam" id="PF14325">
    <property type="entry name" value="DUF4383"/>
    <property type="match status" value="1"/>
</dbReference>
<evidence type="ECO:0000256" key="2">
    <source>
        <dbReference type="SAM" id="Phobius"/>
    </source>
</evidence>
<name>A0ABQ2JLG0_9DEIO</name>
<sequence>MSTARWIDITLGALLVMLGIWGLMLAGPPSFGVFPFNTLSGAVILIAGTVLLGGAVDTETAKSAAGLIGVVLALTGVTGLFSQLLFGLIPPSAWTTWLLILSGALLLYDWLDAPAGPTHDPRRPERGRRSSCRPDSQSTFVLRERVSTLHQRQASNMSV</sequence>
<keyword evidence="2" id="KW-1133">Transmembrane helix</keyword>
<evidence type="ECO:0008006" key="5">
    <source>
        <dbReference type="Google" id="ProtNLM"/>
    </source>
</evidence>
<keyword evidence="4" id="KW-1185">Reference proteome</keyword>
<feature type="region of interest" description="Disordered" evidence="1">
    <location>
        <begin position="118"/>
        <end position="138"/>
    </location>
</feature>
<feature type="transmembrane region" description="Helical" evidence="2">
    <location>
        <begin position="33"/>
        <end position="52"/>
    </location>
</feature>
<evidence type="ECO:0000313" key="3">
    <source>
        <dbReference type="EMBL" id="GGN47154.1"/>
    </source>
</evidence>
<feature type="transmembrane region" description="Helical" evidence="2">
    <location>
        <begin position="92"/>
        <end position="111"/>
    </location>
</feature>
<protein>
    <recommendedName>
        <fullName evidence="5">SPW repeat-containing protein</fullName>
    </recommendedName>
</protein>
<dbReference type="EMBL" id="BMOR01000037">
    <property type="protein sequence ID" value="GGN47154.1"/>
    <property type="molecule type" value="Genomic_DNA"/>
</dbReference>
<dbReference type="RefSeq" id="WP_189059559.1">
    <property type="nucleotide sequence ID" value="NZ_BMOR01000037.1"/>
</dbReference>
<proteinExistence type="predicted"/>
<gene>
    <name evidence="3" type="ORF">GCM10010842_38400</name>
</gene>
<evidence type="ECO:0000256" key="1">
    <source>
        <dbReference type="SAM" id="MobiDB-lite"/>
    </source>
</evidence>
<accession>A0ABQ2JLG0</accession>
<evidence type="ECO:0000313" key="4">
    <source>
        <dbReference type="Proteomes" id="UP000645517"/>
    </source>
</evidence>
<reference evidence="4" key="1">
    <citation type="journal article" date="2019" name="Int. J. Syst. Evol. Microbiol.">
        <title>The Global Catalogue of Microorganisms (GCM) 10K type strain sequencing project: providing services to taxonomists for standard genome sequencing and annotation.</title>
        <authorList>
            <consortium name="The Broad Institute Genomics Platform"/>
            <consortium name="The Broad Institute Genome Sequencing Center for Infectious Disease"/>
            <person name="Wu L."/>
            <person name="Ma J."/>
        </authorList>
    </citation>
    <scope>NUCLEOTIDE SEQUENCE [LARGE SCALE GENOMIC DNA]</scope>
    <source>
        <strain evidence="4">JCM 16918</strain>
    </source>
</reference>
<feature type="transmembrane region" description="Helical" evidence="2">
    <location>
        <begin position="7"/>
        <end position="27"/>
    </location>
</feature>
<comment type="caution">
    <text evidence="3">The sequence shown here is derived from an EMBL/GenBank/DDBJ whole genome shotgun (WGS) entry which is preliminary data.</text>
</comment>
<feature type="transmembrane region" description="Helical" evidence="2">
    <location>
        <begin position="64"/>
        <end position="86"/>
    </location>
</feature>
<keyword evidence="2" id="KW-0472">Membrane</keyword>
<organism evidence="3 4">
    <name type="scientific">Deinococcus daejeonensis</name>
    <dbReference type="NCBI Taxonomy" id="1007098"/>
    <lineage>
        <taxon>Bacteria</taxon>
        <taxon>Thermotogati</taxon>
        <taxon>Deinococcota</taxon>
        <taxon>Deinococci</taxon>
        <taxon>Deinococcales</taxon>
        <taxon>Deinococcaceae</taxon>
        <taxon>Deinococcus</taxon>
    </lineage>
</organism>
<keyword evidence="2" id="KW-0812">Transmembrane</keyword>
<dbReference type="Proteomes" id="UP000645517">
    <property type="component" value="Unassembled WGS sequence"/>
</dbReference>
<feature type="compositionally biased region" description="Basic and acidic residues" evidence="1">
    <location>
        <begin position="119"/>
        <end position="128"/>
    </location>
</feature>